<evidence type="ECO:0000259" key="11">
    <source>
        <dbReference type="PROSITE" id="PS51194"/>
    </source>
</evidence>
<keyword evidence="5" id="KW-0347">Helicase</keyword>
<dbReference type="CDD" id="cd17991">
    <property type="entry name" value="DEXHc_TRCF"/>
    <property type="match status" value="1"/>
</dbReference>
<comment type="similarity">
    <text evidence="9">In the C-terminal section; belongs to the helicase family. RecG subfamily.</text>
</comment>
<dbReference type="InterPro" id="IPR036101">
    <property type="entry name" value="CarD-like/TRCF_RID_sf"/>
</dbReference>
<dbReference type="Pfam" id="PF00270">
    <property type="entry name" value="DEAD"/>
    <property type="match status" value="1"/>
</dbReference>
<dbReference type="GO" id="GO:0003678">
    <property type="term" value="F:DNA helicase activity"/>
    <property type="evidence" value="ECO:0007669"/>
    <property type="project" value="TreeGrafter"/>
</dbReference>
<dbReference type="InterPro" id="IPR001650">
    <property type="entry name" value="Helicase_C-like"/>
</dbReference>
<dbReference type="NCBIfam" id="TIGR00580">
    <property type="entry name" value="mfd"/>
    <property type="match status" value="1"/>
</dbReference>
<evidence type="ECO:0000313" key="12">
    <source>
        <dbReference type="EMBL" id="OEK09867.1"/>
    </source>
</evidence>
<dbReference type="HAMAP" id="MF_00969">
    <property type="entry name" value="TRCF"/>
    <property type="match status" value="1"/>
</dbReference>
<dbReference type="InterPro" id="IPR014001">
    <property type="entry name" value="Helicase_ATP-bd"/>
</dbReference>
<dbReference type="Pfam" id="PF00271">
    <property type="entry name" value="Helicase_C"/>
    <property type="match status" value="1"/>
</dbReference>
<evidence type="ECO:0000256" key="4">
    <source>
        <dbReference type="ARBA" id="ARBA00022801"/>
    </source>
</evidence>
<dbReference type="SMART" id="SM00490">
    <property type="entry name" value="HELICc"/>
    <property type="match status" value="1"/>
</dbReference>
<reference evidence="12 13" key="1">
    <citation type="submission" date="2016-05" db="EMBL/GenBank/DDBJ databases">
        <title>Draft Genome Sequence of Algibacter sp. Strain SK-16 Isolated from the Surface Water of Aburatsubo Inlet.</title>
        <authorList>
            <person name="Wong S.-K."/>
            <person name="Yoshizawa S."/>
            <person name="Nakajima Y."/>
            <person name="Ogura Y."/>
            <person name="Tetsuya H."/>
            <person name="Hamasaki K."/>
        </authorList>
    </citation>
    <scope>NUCLEOTIDE SEQUENCE [LARGE SCALE GENOMIC DNA]</scope>
    <source>
        <strain evidence="12 13">SK-16</strain>
    </source>
</reference>
<dbReference type="Pfam" id="PF03461">
    <property type="entry name" value="TRCF"/>
    <property type="match status" value="1"/>
</dbReference>
<dbReference type="EC" id="3.6.4.-" evidence="9"/>
<keyword evidence="8 9" id="KW-0234">DNA repair</keyword>
<dbReference type="STRING" id="1849968.A8C32_10175"/>
<comment type="function">
    <text evidence="9">Couples transcription and DNA repair by recognizing RNA polymerase (RNAP) stalled at DNA lesions. Mediates ATP-dependent release of RNAP and its truncated transcript from the DNA, and recruitment of nucleotide excision repair machinery to the damaged site.</text>
</comment>
<dbReference type="InterPro" id="IPR041471">
    <property type="entry name" value="UvrB_inter"/>
</dbReference>
<protein>
    <recommendedName>
        <fullName evidence="9">Transcription-repair-coupling factor</fullName>
        <shortName evidence="9">TRCF</shortName>
        <ecNumber evidence="9">3.6.4.-</ecNumber>
    </recommendedName>
</protein>
<dbReference type="GO" id="GO:0003684">
    <property type="term" value="F:damaged DNA binding"/>
    <property type="evidence" value="ECO:0007669"/>
    <property type="project" value="InterPro"/>
</dbReference>
<dbReference type="InterPro" id="IPR037235">
    <property type="entry name" value="TRCF-like_C_D7"/>
</dbReference>
<dbReference type="InterPro" id="IPR047112">
    <property type="entry name" value="RecG/Mfd"/>
</dbReference>
<dbReference type="Proteomes" id="UP000095713">
    <property type="component" value="Unassembled WGS sequence"/>
</dbReference>
<evidence type="ECO:0000256" key="3">
    <source>
        <dbReference type="ARBA" id="ARBA00022763"/>
    </source>
</evidence>
<dbReference type="EMBL" id="MDJD01000006">
    <property type="protein sequence ID" value="OEK09867.1"/>
    <property type="molecule type" value="Genomic_DNA"/>
</dbReference>
<keyword evidence="2 9" id="KW-0547">Nucleotide-binding</keyword>
<dbReference type="Gene3D" id="3.40.50.11180">
    <property type="match status" value="1"/>
</dbReference>
<evidence type="ECO:0000256" key="6">
    <source>
        <dbReference type="ARBA" id="ARBA00022840"/>
    </source>
</evidence>
<comment type="caution">
    <text evidence="12">The sequence shown here is derived from an EMBL/GenBank/DDBJ whole genome shotgun (WGS) entry which is preliminary data.</text>
</comment>
<dbReference type="SMART" id="SM00982">
    <property type="entry name" value="TRCF"/>
    <property type="match status" value="1"/>
</dbReference>
<proteinExistence type="inferred from homology"/>
<dbReference type="GO" id="GO:0005524">
    <property type="term" value="F:ATP binding"/>
    <property type="evidence" value="ECO:0007669"/>
    <property type="project" value="UniProtKB-UniRule"/>
</dbReference>
<dbReference type="PANTHER" id="PTHR47964:SF1">
    <property type="entry name" value="ATP-DEPENDENT DNA HELICASE HOMOLOG RECG, CHLOROPLASTIC"/>
    <property type="match status" value="1"/>
</dbReference>
<dbReference type="Gene3D" id="3.90.1150.50">
    <property type="entry name" value="Transcription-repair-coupling factor, D7 domain"/>
    <property type="match status" value="1"/>
</dbReference>
<sequence length="1136" mass="129572">MSKSILSHTYAQTLQMQNLQTVIAKNQSKTHIKGLVGSAFSFVISSVFKQAEKPFLLVFNDKEEAAHYLNDLEQLCSDKDVLFYPGSYRRPYQIEETDNANVLLRAEVLNRINSQKKPAIIVTYPDALFEQVVTRKELERHTLKIALKDNLSIDFVNEVLFEYQFKRVDFVTEPGEFSVRGGIVDVFSFSNDEPYRIEFFGDEVDSIRTFDVETQLSVEQIKKINIIPNVANKLLEESRQSFLKYIAQKTVICFKNADLFFSRIDDFYSKAEEAFKTLSTDIKHAEPHELFSNSTLLKKQLLDFSIIEFGSTSVFNSNAIASGAVPSVSIDEVTSLQTLYNEDAIAFNTTPQPAFNKQFNLLIEDLNVNHNKGYTNYIACVSEQQAKRFHDIFDDVEEDVSYKTIVLSLYQGFIDHDNKITCYTDHQIFERYHKFHLKNGYAKKQAITLQELTNLDIGDYVTHIDHGIGRFGGLQKIDVEGKKQEAIKLIYGERDVLYLSIHSLHKITKFNGKDGKVPKIYKLGSTAWKTLKQKTKARVKHVAFNLIKLYAKRKTEKGYQYNPDSYMQHELEASFIYEDTPDQSTATADIKADMESERPMDRLICGDVGFGKTEVAIRAAFKAVDNGKQVAVLVPTTILAYQHSRTFAQRLKDFPVTVDYVNRFRTAKEKRETLENLEQGKVDIIIGTHQLVNKSVKFKDLGLLIVDEEQKFGVAVKEKLKSIKDNVDVLTLTATPIPRTLQFSLMAARDLSVITTPPPNRYPIESHVIRFNEETIRDAVSYEIQRGGQIFFIHNRIENIKEVAGMIQRLVPDAKIGIGHGQMDGKKLEKLMLSFMDGAFDVLVSTTIIESGLDVSNANTIFINNANNFGLSDLHQMRGRVGRSNKKAFCYFITPEYSAMTDDARKRMTALEQFTELGSGFNIAMKDLEIRGAGDLLGGEQSGFISEIGFDTYQKILNEAIEELKSNEFKDLYQESDEDKVYVKDVTIDTDFELLFPDSYVNNIAERLSLYTQLNNLTDEFGLDGFKAELIDRFGEMPKEVTDLLNSVKIKWLSTKIGFEKIIMKQGKLIGYFINDQQSSFYQSPNFTKVLQFVQTHPNECKMKEKQTRNGLRLMLTFDNIKSVKQALHALEPIMA</sequence>
<dbReference type="GO" id="GO:0000716">
    <property type="term" value="P:transcription-coupled nucleotide-excision repair, DNA damage recognition"/>
    <property type="evidence" value="ECO:0007669"/>
    <property type="project" value="UniProtKB-UniRule"/>
</dbReference>
<dbReference type="PANTHER" id="PTHR47964">
    <property type="entry name" value="ATP-DEPENDENT DNA HELICASE HOMOLOG RECG, CHLOROPLASTIC"/>
    <property type="match status" value="1"/>
</dbReference>
<dbReference type="GO" id="GO:0006355">
    <property type="term" value="P:regulation of DNA-templated transcription"/>
    <property type="evidence" value="ECO:0007669"/>
    <property type="project" value="UniProtKB-UniRule"/>
</dbReference>
<dbReference type="SMART" id="SM00487">
    <property type="entry name" value="DEXDc"/>
    <property type="match status" value="1"/>
</dbReference>
<dbReference type="InterPro" id="IPR004576">
    <property type="entry name" value="Mfd"/>
</dbReference>
<evidence type="ECO:0000256" key="5">
    <source>
        <dbReference type="ARBA" id="ARBA00022806"/>
    </source>
</evidence>
<dbReference type="SUPFAM" id="SSF52540">
    <property type="entry name" value="P-loop containing nucleoside triphosphate hydrolases"/>
    <property type="match status" value="3"/>
</dbReference>
<evidence type="ECO:0000256" key="8">
    <source>
        <dbReference type="ARBA" id="ARBA00023204"/>
    </source>
</evidence>
<dbReference type="InterPro" id="IPR027417">
    <property type="entry name" value="P-loop_NTPase"/>
</dbReference>
<dbReference type="SUPFAM" id="SSF141259">
    <property type="entry name" value="CarD-like"/>
    <property type="match status" value="1"/>
</dbReference>
<keyword evidence="1 9" id="KW-0963">Cytoplasm</keyword>
<keyword evidence="6 9" id="KW-0067">ATP-binding</keyword>
<dbReference type="Gene3D" id="3.40.50.300">
    <property type="entry name" value="P-loop containing nucleotide triphosphate hydrolases"/>
    <property type="match status" value="2"/>
</dbReference>
<evidence type="ECO:0000313" key="13">
    <source>
        <dbReference type="Proteomes" id="UP000095713"/>
    </source>
</evidence>
<dbReference type="InterPro" id="IPR005118">
    <property type="entry name" value="TRCF_C"/>
</dbReference>
<keyword evidence="4 9" id="KW-0378">Hydrolase</keyword>
<dbReference type="Gene3D" id="3.30.2060.10">
    <property type="entry name" value="Penicillin-binding protein 1b domain"/>
    <property type="match status" value="1"/>
</dbReference>
<dbReference type="GO" id="GO:0005737">
    <property type="term" value="C:cytoplasm"/>
    <property type="evidence" value="ECO:0007669"/>
    <property type="project" value="UniProtKB-SubCell"/>
</dbReference>
<evidence type="ECO:0000259" key="10">
    <source>
        <dbReference type="PROSITE" id="PS51192"/>
    </source>
</evidence>
<dbReference type="PROSITE" id="PS51192">
    <property type="entry name" value="HELICASE_ATP_BIND_1"/>
    <property type="match status" value="1"/>
</dbReference>
<dbReference type="InterPro" id="IPR011545">
    <property type="entry name" value="DEAD/DEAH_box_helicase_dom"/>
</dbReference>
<evidence type="ECO:0000256" key="9">
    <source>
        <dbReference type="HAMAP-Rule" id="MF_00969"/>
    </source>
</evidence>
<keyword evidence="3 9" id="KW-0227">DNA damage</keyword>
<organism evidence="12 13">
    <name type="scientific">Flavivirga aquatica</name>
    <dbReference type="NCBI Taxonomy" id="1849968"/>
    <lineage>
        <taxon>Bacteria</taxon>
        <taxon>Pseudomonadati</taxon>
        <taxon>Bacteroidota</taxon>
        <taxon>Flavobacteriia</taxon>
        <taxon>Flavobacteriales</taxon>
        <taxon>Flavobacteriaceae</taxon>
        <taxon>Flavivirga</taxon>
    </lineage>
</organism>
<comment type="similarity">
    <text evidence="9">In the N-terminal section; belongs to the UvrB family.</text>
</comment>
<name>A0A1E5TEV0_9FLAO</name>
<feature type="domain" description="Helicase C-terminal" evidence="11">
    <location>
        <begin position="763"/>
        <end position="929"/>
    </location>
</feature>
<keyword evidence="7 9" id="KW-0238">DNA-binding</keyword>
<gene>
    <name evidence="9" type="primary">mfd</name>
    <name evidence="12" type="ORF">A8C32_10175</name>
</gene>
<dbReference type="GO" id="GO:0016787">
    <property type="term" value="F:hydrolase activity"/>
    <property type="evidence" value="ECO:0007669"/>
    <property type="project" value="UniProtKB-KW"/>
</dbReference>
<evidence type="ECO:0000256" key="2">
    <source>
        <dbReference type="ARBA" id="ARBA00022741"/>
    </source>
</evidence>
<accession>A0A1E5TEV0</accession>
<dbReference type="SUPFAM" id="SSF143517">
    <property type="entry name" value="TRCF domain-like"/>
    <property type="match status" value="1"/>
</dbReference>
<dbReference type="InterPro" id="IPR003711">
    <property type="entry name" value="CarD-like/TRCF_RID"/>
</dbReference>
<evidence type="ECO:0000256" key="1">
    <source>
        <dbReference type="ARBA" id="ARBA00022490"/>
    </source>
</evidence>
<evidence type="ECO:0000256" key="7">
    <source>
        <dbReference type="ARBA" id="ARBA00023125"/>
    </source>
</evidence>
<dbReference type="AlphaFoldDB" id="A0A1E5TEV0"/>
<feature type="domain" description="Helicase ATP-binding" evidence="10">
    <location>
        <begin position="593"/>
        <end position="754"/>
    </location>
</feature>
<dbReference type="Gene3D" id="2.40.10.170">
    <property type="match status" value="1"/>
</dbReference>
<keyword evidence="13" id="KW-1185">Reference proteome</keyword>
<dbReference type="Pfam" id="PF17757">
    <property type="entry name" value="UvrB_inter"/>
    <property type="match status" value="1"/>
</dbReference>
<comment type="subcellular location">
    <subcellularLocation>
        <location evidence="9">Cytoplasm</location>
    </subcellularLocation>
</comment>
<dbReference type="OrthoDB" id="9804325at2"/>
<dbReference type="PROSITE" id="PS51194">
    <property type="entry name" value="HELICASE_CTER"/>
    <property type="match status" value="1"/>
</dbReference>
<dbReference type="SMART" id="SM01058">
    <property type="entry name" value="CarD_TRCF"/>
    <property type="match status" value="1"/>
</dbReference>
<dbReference type="Pfam" id="PF02559">
    <property type="entry name" value="CarD_TRCF_RID"/>
    <property type="match status" value="1"/>
</dbReference>